<keyword evidence="3" id="KW-0689">Ribosomal protein</keyword>
<dbReference type="GO" id="GO:0030001">
    <property type="term" value="P:metal ion transport"/>
    <property type="evidence" value="ECO:0007669"/>
    <property type="project" value="InterPro"/>
</dbReference>
<name>A0A238FBU3_9BASI</name>
<feature type="compositionally biased region" description="Polar residues" evidence="8">
    <location>
        <begin position="109"/>
        <end position="118"/>
    </location>
</feature>
<dbReference type="AlphaFoldDB" id="A0A238FBU3"/>
<evidence type="ECO:0000256" key="5">
    <source>
        <dbReference type="ARBA" id="ARBA00023136"/>
    </source>
</evidence>
<accession>A0A238FBU3</accession>
<keyword evidence="4 9" id="KW-1133">Transmembrane helix</keyword>
<dbReference type="GO" id="GO:0048471">
    <property type="term" value="C:perinuclear region of cytoplasm"/>
    <property type="evidence" value="ECO:0007669"/>
    <property type="project" value="TreeGrafter"/>
</dbReference>
<evidence type="ECO:0000256" key="3">
    <source>
        <dbReference type="ARBA" id="ARBA00022980"/>
    </source>
</evidence>
<evidence type="ECO:0000256" key="9">
    <source>
        <dbReference type="SAM" id="Phobius"/>
    </source>
</evidence>
<dbReference type="InterPro" id="IPR019325">
    <property type="entry name" value="NEDD4/Bsd2"/>
</dbReference>
<dbReference type="GO" id="GO:0031398">
    <property type="term" value="P:positive regulation of protein ubiquitination"/>
    <property type="evidence" value="ECO:0007669"/>
    <property type="project" value="TreeGrafter"/>
</dbReference>
<evidence type="ECO:0000256" key="2">
    <source>
        <dbReference type="ARBA" id="ARBA00022692"/>
    </source>
</evidence>
<dbReference type="GO" id="GO:0005794">
    <property type="term" value="C:Golgi apparatus"/>
    <property type="evidence" value="ECO:0007669"/>
    <property type="project" value="TreeGrafter"/>
</dbReference>
<dbReference type="OrthoDB" id="10003116at2759"/>
<dbReference type="Pfam" id="PF10176">
    <property type="entry name" value="NEDD4_Bsd2"/>
    <property type="match status" value="2"/>
</dbReference>
<dbReference type="PANTHER" id="PTHR13396:SF5">
    <property type="entry name" value="NEDD4 FAMILY INTERACTING PROTEIN"/>
    <property type="match status" value="1"/>
</dbReference>
<feature type="compositionally biased region" description="Low complexity" evidence="8">
    <location>
        <begin position="10"/>
        <end position="21"/>
    </location>
</feature>
<dbReference type="InterPro" id="IPR001648">
    <property type="entry name" value="Ribosomal_bS18"/>
</dbReference>
<keyword evidence="6" id="KW-0687">Ribonucleoprotein</keyword>
<dbReference type="PANTHER" id="PTHR13396">
    <property type="entry name" value="NEDD4 FAMILY INTERACTING PROTEIN 1/2"/>
    <property type="match status" value="1"/>
</dbReference>
<evidence type="ECO:0000256" key="4">
    <source>
        <dbReference type="ARBA" id="ARBA00022989"/>
    </source>
</evidence>
<feature type="compositionally biased region" description="Low complexity" evidence="8">
    <location>
        <begin position="95"/>
        <end position="108"/>
    </location>
</feature>
<protein>
    <recommendedName>
        <fullName evidence="7">Small ribosomal subunit protein bS18m</fullName>
    </recommendedName>
</protein>
<feature type="region of interest" description="Disordered" evidence="8">
    <location>
        <begin position="204"/>
        <end position="252"/>
    </location>
</feature>
<evidence type="ECO:0000256" key="8">
    <source>
        <dbReference type="SAM" id="MobiDB-lite"/>
    </source>
</evidence>
<organism evidence="10 11">
    <name type="scientific">Microbotryum intermedium</name>
    <dbReference type="NCBI Taxonomy" id="269621"/>
    <lineage>
        <taxon>Eukaryota</taxon>
        <taxon>Fungi</taxon>
        <taxon>Dikarya</taxon>
        <taxon>Basidiomycota</taxon>
        <taxon>Pucciniomycotina</taxon>
        <taxon>Microbotryomycetes</taxon>
        <taxon>Microbotryales</taxon>
        <taxon>Microbotryaceae</taxon>
        <taxon>Microbotryum</taxon>
    </lineage>
</organism>
<dbReference type="Pfam" id="PF01084">
    <property type="entry name" value="Ribosomal_S18"/>
    <property type="match status" value="1"/>
</dbReference>
<dbReference type="CDD" id="cd22212">
    <property type="entry name" value="NDFIP-like"/>
    <property type="match status" value="1"/>
</dbReference>
<evidence type="ECO:0000256" key="7">
    <source>
        <dbReference type="ARBA" id="ARBA00035264"/>
    </source>
</evidence>
<dbReference type="GO" id="GO:0005840">
    <property type="term" value="C:ribosome"/>
    <property type="evidence" value="ECO:0007669"/>
    <property type="project" value="UniProtKB-KW"/>
</dbReference>
<dbReference type="EMBL" id="FMSP01000003">
    <property type="protein sequence ID" value="SCV68546.1"/>
    <property type="molecule type" value="Genomic_DNA"/>
</dbReference>
<dbReference type="SUPFAM" id="SSF46911">
    <property type="entry name" value="Ribosomal protein S18"/>
    <property type="match status" value="1"/>
</dbReference>
<sequence>MASYLRLPFGSSSSGSGSGSSAHRARTAATPDFGAFDLEHDDDGDDDDDHSDHEDGRMLSILHPTATHAGSIRLGDDATDPLTQHQRQQIGGERSTTNATTLNHHATSSSPTPASNITRIPGAYDFEPQPHHGGGGAAAPFSSPPKLGRVVGHSGPGMYPNNTPGIDANNRDTRSLRDRFMPSALYARINRSDVDDSAEQDGLLFDQDEDDSEHRVSTGTPTASTYPPSRVPGVGSLHVPLPARAPQFGAPNSASGAGGRIYGGGQANDGVFGNLSAKPDGYPRGSDYVGGDESGGDKDEILPVGPLPCRIIDGLWRRSDPCWLYGACVLHSEQSYTAAALDSTPPYWETTVVTPGGVLGPDDICVDGLPVGNLFGFMWNLLVSMSFQFVGFLLTYLLHTTHAAKHGSRAGLGITMMQLGFYLKQQADHPELLMMQINGSMPNPMDVPMDDGTGTRWTWWGGVSTDATDGLNATATATATASSAAFGSIPTQIGNGISGALNASDPDGFPSLTGNVSAEEFVRMSTSANEWMAFIMVTIGAFLFIGGCLSYWRAVRWARAVSQNQGPGMTEAGPSAAGVCQWHGKVRGEESRESDVELLPFRKLRANMASLFSHVTRRVVLAPSGLCSTCPASLVSSSRGLSSTSAAWKPIAGEVSKSHTRQAADMLDDIQLANGDESAQGMRIIITGWWRAMSGFYYSNLLNHLSAKQLNVISPSRLSPRHLLVPYLPRPDLSLAYPLGPPTNEALRLDPFKRLNIDPLDSPMNPYLRSEYCTSMGKIKGRGKTGLQRSSQRRMGKAVRRARSMGIIPTFGISLPADGSYRVQ</sequence>
<dbReference type="STRING" id="269621.A0A238FBU3"/>
<dbReference type="InterPro" id="IPR036870">
    <property type="entry name" value="Ribosomal_bS18_sf"/>
</dbReference>
<feature type="transmembrane region" description="Helical" evidence="9">
    <location>
        <begin position="531"/>
        <end position="552"/>
    </location>
</feature>
<dbReference type="GO" id="GO:0016020">
    <property type="term" value="C:membrane"/>
    <property type="evidence" value="ECO:0007669"/>
    <property type="project" value="UniProtKB-SubCell"/>
</dbReference>
<feature type="region of interest" description="Disordered" evidence="8">
    <location>
        <begin position="272"/>
        <end position="299"/>
    </location>
</feature>
<dbReference type="GO" id="GO:1990904">
    <property type="term" value="C:ribonucleoprotein complex"/>
    <property type="evidence" value="ECO:0007669"/>
    <property type="project" value="UniProtKB-KW"/>
</dbReference>
<dbReference type="GO" id="GO:0007034">
    <property type="term" value="P:vacuolar transport"/>
    <property type="evidence" value="ECO:0007669"/>
    <property type="project" value="InterPro"/>
</dbReference>
<gene>
    <name evidence="10" type="ORF">BQ2448_667</name>
</gene>
<evidence type="ECO:0000256" key="1">
    <source>
        <dbReference type="ARBA" id="ARBA00004141"/>
    </source>
</evidence>
<dbReference type="GO" id="GO:0003735">
    <property type="term" value="F:structural constituent of ribosome"/>
    <property type="evidence" value="ECO:0007669"/>
    <property type="project" value="InterPro"/>
</dbReference>
<dbReference type="GO" id="GO:0006511">
    <property type="term" value="P:ubiquitin-dependent protein catabolic process"/>
    <property type="evidence" value="ECO:0007669"/>
    <property type="project" value="TreeGrafter"/>
</dbReference>
<feature type="compositionally biased region" description="Acidic residues" evidence="8">
    <location>
        <begin position="39"/>
        <end position="49"/>
    </location>
</feature>
<comment type="subcellular location">
    <subcellularLocation>
        <location evidence="1">Membrane</location>
        <topology evidence="1">Multi-pass membrane protein</topology>
    </subcellularLocation>
</comment>
<proteinExistence type="predicted"/>
<keyword evidence="5 9" id="KW-0472">Membrane</keyword>
<evidence type="ECO:0000256" key="6">
    <source>
        <dbReference type="ARBA" id="ARBA00023274"/>
    </source>
</evidence>
<evidence type="ECO:0000313" key="10">
    <source>
        <dbReference type="EMBL" id="SCV68546.1"/>
    </source>
</evidence>
<reference evidence="11" key="1">
    <citation type="submission" date="2016-09" db="EMBL/GenBank/DDBJ databases">
        <authorList>
            <person name="Jeantristanb JTB J.-T."/>
            <person name="Ricardo R."/>
        </authorList>
    </citation>
    <scope>NUCLEOTIDE SEQUENCE [LARGE SCALE GENOMIC DNA]</scope>
</reference>
<keyword evidence="2 9" id="KW-0812">Transmembrane</keyword>
<dbReference type="GO" id="GO:0005783">
    <property type="term" value="C:endoplasmic reticulum"/>
    <property type="evidence" value="ECO:0007669"/>
    <property type="project" value="TreeGrafter"/>
</dbReference>
<dbReference type="Proteomes" id="UP000198372">
    <property type="component" value="Unassembled WGS sequence"/>
</dbReference>
<dbReference type="Gene3D" id="4.10.640.10">
    <property type="entry name" value="Ribosomal protein S18"/>
    <property type="match status" value="1"/>
</dbReference>
<evidence type="ECO:0000313" key="11">
    <source>
        <dbReference type="Proteomes" id="UP000198372"/>
    </source>
</evidence>
<keyword evidence="11" id="KW-1185">Reference proteome</keyword>
<feature type="transmembrane region" description="Helical" evidence="9">
    <location>
        <begin position="377"/>
        <end position="399"/>
    </location>
</feature>
<feature type="compositionally biased region" description="Polar residues" evidence="8">
    <location>
        <begin position="217"/>
        <end position="227"/>
    </location>
</feature>
<feature type="region of interest" description="Disordered" evidence="8">
    <location>
        <begin position="1"/>
        <end position="57"/>
    </location>
</feature>
<feature type="region of interest" description="Disordered" evidence="8">
    <location>
        <begin position="71"/>
        <end position="148"/>
    </location>
</feature>
<dbReference type="GO" id="GO:0006412">
    <property type="term" value="P:translation"/>
    <property type="evidence" value="ECO:0007669"/>
    <property type="project" value="InterPro"/>
</dbReference>